<comment type="caution">
    <text evidence="3">The sequence shown here is derived from an EMBL/GenBank/DDBJ whole genome shotgun (WGS) entry which is preliminary data.</text>
</comment>
<dbReference type="Pfam" id="PF04738">
    <property type="entry name" value="Lant_dehydr_N"/>
    <property type="match status" value="1"/>
</dbReference>
<name>A0ABP8KS58_9BACT</name>
<reference evidence="4" key="1">
    <citation type="journal article" date="2019" name="Int. J. Syst. Evol. Microbiol.">
        <title>The Global Catalogue of Microorganisms (GCM) 10K type strain sequencing project: providing services to taxonomists for standard genome sequencing and annotation.</title>
        <authorList>
            <consortium name="The Broad Institute Genomics Platform"/>
            <consortium name="The Broad Institute Genome Sequencing Center for Infectious Disease"/>
            <person name="Wu L."/>
            <person name="Ma J."/>
        </authorList>
    </citation>
    <scope>NUCLEOTIDE SEQUENCE [LARGE SCALE GENOMIC DNA]</scope>
    <source>
        <strain evidence="4">JCM 17925</strain>
    </source>
</reference>
<protein>
    <submittedName>
        <fullName evidence="3">Lantibiotic dehydratase</fullName>
    </submittedName>
</protein>
<gene>
    <name evidence="3" type="ORF">GCM10023187_45110</name>
</gene>
<evidence type="ECO:0000313" key="3">
    <source>
        <dbReference type="EMBL" id="GAA4414998.1"/>
    </source>
</evidence>
<feature type="domain" description="Thiopeptide-type bacteriocin biosynthesis" evidence="2">
    <location>
        <begin position="752"/>
        <end position="1015"/>
    </location>
</feature>
<dbReference type="InterPro" id="IPR006827">
    <property type="entry name" value="Lant_deHydtase_N"/>
</dbReference>
<dbReference type="Pfam" id="PF14028">
    <property type="entry name" value="Lant_dehydr_C"/>
    <property type="match status" value="1"/>
</dbReference>
<evidence type="ECO:0000313" key="4">
    <source>
        <dbReference type="Proteomes" id="UP001500936"/>
    </source>
</evidence>
<dbReference type="NCBIfam" id="TIGR03891">
    <property type="entry name" value="thiopep_ocin"/>
    <property type="match status" value="1"/>
</dbReference>
<evidence type="ECO:0000259" key="2">
    <source>
        <dbReference type="Pfam" id="PF14028"/>
    </source>
</evidence>
<feature type="domain" description="Lantibiotic dehydratase N-terminal" evidence="1">
    <location>
        <begin position="42"/>
        <end position="684"/>
    </location>
</feature>
<sequence>MLKPKGFFVLRQPTFPVTHLAYFYNQVFKKSLESLLRQHYLQPVAQQAIWVASPALYERLQQWLTGNTVSDPDKLIATLHKYFVRMCSRPTPYGLFAGCSVGTLGGQTNLRAGTTQTMRTHTRIDMYYLLAIRSWLLNQPAIRLQLRLFPNSSIYSVGAALRYVEQQVEPDGGHYFISVVEANQYLTTTLDAARAGATIHDLATLLMDMGAYADEAEEFVEQLIESQLLVFEIEPTVTGTHYLSWLTHHIAGLPGAEPAADVLRRLQTLLDQPDRLETYAAIRAWFAGQGIPLTSTDIVQVDTYFDNPDLRLGDRPMEQLQRDLSKLMVLNQPSHSPDLDEFKRRFYNRYEDEEVPLATAIDGEFGVGYGTNSTLGVGYAPLIDDLTFGSTETVHTTRWDWWQRFVMDKYADALRTGRQEITLTDADLRYIESRQTGAVPLPSSFYVFGTFVTGSASALEEGDFLFKLLACRGPSALNLMGRFGGGSPELAQQIRQAALAEEAHHPEVIFAEIVHLPEDRVGNILTRPTIHTYEIPYMGRSSVPTDYQIPLSDLMISVRNDTIILRSKRLNRRVIPRLTTAHNFTNGLPIYRFLCDLQDQDAQLNIAWNWGVLHTQPYLPRVQYKSVILSRATWQLQSRDLTPDNPLQLVSQLTAAGLPQQFQLAQGDNELYISLHIPASLELLAAEVKKHPQIRLVEFLNTPDGCPLGQKGERFTHEVIIPFTNPQAPALPGLSHIEGRYPTRRFSVGSEWFYLKLYTGEKTSDALLVQTIFPMVRQLLKSGVIQEFFFVRYKDPEPHLRLRFRGNPHVEFYQYIVRAMTEGLHEDIETGVVHRVQVDTYQRELERYSTEHIGLCESLFHADSLSTLLFLAQTGDAFDENLRVAFAIRKIDTLLAAAGLSTHDRLRVMKQLKEQFFDEFGGEPALRHQLNDKYRTYRVLLAQALTDEFMAGSELQPYFQEQAGLLHQLTTAHAAMPRQHYAILTSLIHMLVNRLFPSKQRAYELVLYHCLARHYESVRARQKA</sequence>
<proteinExistence type="predicted"/>
<accession>A0ABP8KS58</accession>
<organism evidence="3 4">
    <name type="scientific">Nibrella viscosa</name>
    <dbReference type="NCBI Taxonomy" id="1084524"/>
    <lineage>
        <taxon>Bacteria</taxon>
        <taxon>Pseudomonadati</taxon>
        <taxon>Bacteroidota</taxon>
        <taxon>Cytophagia</taxon>
        <taxon>Cytophagales</taxon>
        <taxon>Spirosomataceae</taxon>
        <taxon>Nibrella</taxon>
    </lineage>
</organism>
<dbReference type="Proteomes" id="UP001500936">
    <property type="component" value="Unassembled WGS sequence"/>
</dbReference>
<dbReference type="InterPro" id="IPR023809">
    <property type="entry name" value="Thiopep_bacteriocin_synth_dom"/>
</dbReference>
<keyword evidence="4" id="KW-1185">Reference proteome</keyword>
<evidence type="ECO:0000259" key="1">
    <source>
        <dbReference type="Pfam" id="PF04738"/>
    </source>
</evidence>
<dbReference type="RefSeq" id="WP_345270294.1">
    <property type="nucleotide sequence ID" value="NZ_BAABHB010000012.1"/>
</dbReference>
<dbReference type="EMBL" id="BAABHB010000012">
    <property type="protein sequence ID" value="GAA4414998.1"/>
    <property type="molecule type" value="Genomic_DNA"/>
</dbReference>